<dbReference type="Proteomes" id="UP000539372">
    <property type="component" value="Unassembled WGS sequence"/>
</dbReference>
<feature type="coiled-coil region" evidence="2">
    <location>
        <begin position="47"/>
        <end position="188"/>
    </location>
</feature>
<evidence type="ECO:0000256" key="2">
    <source>
        <dbReference type="SAM" id="Coils"/>
    </source>
</evidence>
<dbReference type="InterPro" id="IPR014319">
    <property type="entry name" value="Phageshock_PspA"/>
</dbReference>
<dbReference type="GO" id="GO:0005829">
    <property type="term" value="C:cytosol"/>
    <property type="evidence" value="ECO:0007669"/>
    <property type="project" value="TreeGrafter"/>
</dbReference>
<sequence length="219" mass="24992">MGIFSRMTDILNANVNALLDRAEDPEKMARLMIQEMEDTLVEVRSAAVRLIADKKTISRRLDEAEADRKEWGKKAEFALSREREDLAKAALLAKKRLGEHIDTLTREMAAIEESLAKYDDDLARLQSKLDEAKARRKAIEIRTTSAQNRVQMRRTLYDGRVDDALSRYESLERRIDDLESEAEGYDLGKKEDLATAFADLEAEEEIADELASLKAKMKK</sequence>
<dbReference type="PANTHER" id="PTHR31088:SF6">
    <property type="entry name" value="PHAGE SHOCK PROTEIN A"/>
    <property type="match status" value="1"/>
</dbReference>
<evidence type="ECO:0000313" key="3">
    <source>
        <dbReference type="EMBL" id="NMM44279.1"/>
    </source>
</evidence>
<evidence type="ECO:0000313" key="4">
    <source>
        <dbReference type="Proteomes" id="UP000539372"/>
    </source>
</evidence>
<keyword evidence="2" id="KW-0175">Coiled coil</keyword>
<name>A0A7Y0DZ56_9PROT</name>
<gene>
    <name evidence="3" type="primary">pspA</name>
    <name evidence="3" type="ORF">HH303_07305</name>
</gene>
<dbReference type="EMBL" id="JABBNT010000002">
    <property type="protein sequence ID" value="NMM44279.1"/>
    <property type="molecule type" value="Genomic_DNA"/>
</dbReference>
<dbReference type="SUPFAM" id="SSF57997">
    <property type="entry name" value="Tropomyosin"/>
    <property type="match status" value="1"/>
</dbReference>
<accession>A0A7Y0DZ56</accession>
<dbReference type="InterPro" id="IPR007157">
    <property type="entry name" value="PspA_VIPP1"/>
</dbReference>
<reference evidence="3 4" key="1">
    <citation type="submission" date="2020-04" db="EMBL/GenBank/DDBJ databases">
        <title>Rhodospirillaceae bacterium KN72 isolated from deep sea.</title>
        <authorList>
            <person name="Zhang D.-C."/>
        </authorList>
    </citation>
    <scope>NUCLEOTIDE SEQUENCE [LARGE SCALE GENOMIC DNA]</scope>
    <source>
        <strain evidence="3 4">KN72</strain>
    </source>
</reference>
<dbReference type="NCBIfam" id="TIGR02977">
    <property type="entry name" value="phageshock_pspA"/>
    <property type="match status" value="1"/>
</dbReference>
<comment type="caution">
    <text evidence="3">The sequence shown here is derived from an EMBL/GenBank/DDBJ whole genome shotgun (WGS) entry which is preliminary data.</text>
</comment>
<comment type="similarity">
    <text evidence="1">Belongs to the PspA/Vipp/IM30 family.</text>
</comment>
<dbReference type="Pfam" id="PF04012">
    <property type="entry name" value="PspA_IM30"/>
    <property type="match status" value="1"/>
</dbReference>
<dbReference type="AlphaFoldDB" id="A0A7Y0DZ56"/>
<evidence type="ECO:0000256" key="1">
    <source>
        <dbReference type="ARBA" id="ARBA00043985"/>
    </source>
</evidence>
<protein>
    <submittedName>
        <fullName evidence="3">Phage shock protein PspA</fullName>
    </submittedName>
</protein>
<dbReference type="PANTHER" id="PTHR31088">
    <property type="entry name" value="MEMBRANE-ASSOCIATED PROTEIN VIPP1, CHLOROPLASTIC"/>
    <property type="match status" value="1"/>
</dbReference>
<keyword evidence="4" id="KW-1185">Reference proteome</keyword>
<organism evidence="3 4">
    <name type="scientific">Pacificispira spongiicola</name>
    <dbReference type="NCBI Taxonomy" id="2729598"/>
    <lineage>
        <taxon>Bacteria</taxon>
        <taxon>Pseudomonadati</taxon>
        <taxon>Pseudomonadota</taxon>
        <taxon>Alphaproteobacteria</taxon>
        <taxon>Rhodospirillales</taxon>
        <taxon>Rhodospirillaceae</taxon>
        <taxon>Pacificispira</taxon>
    </lineage>
</organism>
<proteinExistence type="inferred from homology"/>
<dbReference type="RefSeq" id="WP_169624573.1">
    <property type="nucleotide sequence ID" value="NZ_JABBNT010000002.1"/>
</dbReference>
<dbReference type="GO" id="GO:0009271">
    <property type="term" value="P:phage shock"/>
    <property type="evidence" value="ECO:0007669"/>
    <property type="project" value="TreeGrafter"/>
</dbReference>